<dbReference type="EMBL" id="CP159253">
    <property type="protein sequence ID" value="XCG49180.1"/>
    <property type="molecule type" value="Genomic_DNA"/>
</dbReference>
<protein>
    <recommendedName>
        <fullName evidence="3">Permease</fullName>
    </recommendedName>
</protein>
<organism evidence="2">
    <name type="scientific">Mesorhizobium sp. WSM2240</name>
    <dbReference type="NCBI Taxonomy" id="3228851"/>
    <lineage>
        <taxon>Bacteria</taxon>
        <taxon>Pseudomonadati</taxon>
        <taxon>Pseudomonadota</taxon>
        <taxon>Alphaproteobacteria</taxon>
        <taxon>Hyphomicrobiales</taxon>
        <taxon>Phyllobacteriaceae</taxon>
        <taxon>Mesorhizobium</taxon>
    </lineage>
</organism>
<dbReference type="PANTHER" id="PTHR36109:SF2">
    <property type="entry name" value="MEMBRANE PROTEIN"/>
    <property type="match status" value="1"/>
</dbReference>
<keyword evidence="1" id="KW-1133">Transmembrane helix</keyword>
<dbReference type="PANTHER" id="PTHR36109">
    <property type="entry name" value="MEMBRANE PROTEIN-RELATED"/>
    <property type="match status" value="1"/>
</dbReference>
<name>A0AAU8CT97_9HYPH</name>
<dbReference type="AlphaFoldDB" id="A0AAU8CT97"/>
<dbReference type="InterPro" id="IPR052948">
    <property type="entry name" value="Low_temp-induced_all0457"/>
</dbReference>
<feature type="transmembrane region" description="Helical" evidence="1">
    <location>
        <begin position="59"/>
        <end position="82"/>
    </location>
</feature>
<evidence type="ECO:0000313" key="2">
    <source>
        <dbReference type="EMBL" id="XCG49180.1"/>
    </source>
</evidence>
<gene>
    <name evidence="2" type="ORF">ABVK50_00640</name>
</gene>
<sequence>MPNDNAVIAVFNSHDRAEEIVKDLQRSGFDMKKLSIVGKGYHSEEQPVGFYTTGERVKFWGGTGALWGGLWGLLISAAFFWVPGIGPLAVGGPLVAALVGALEGAVAVGGLSALGAALYSLGVPKESIIQYEMAVKADKFLVIAHGDAAEVERARSIMERLNATSSEILKAA</sequence>
<accession>A0AAU8CT97</accession>
<dbReference type="RefSeq" id="WP_353643285.1">
    <property type="nucleotide sequence ID" value="NZ_CP159253.1"/>
</dbReference>
<keyword evidence="1" id="KW-0472">Membrane</keyword>
<evidence type="ECO:0008006" key="3">
    <source>
        <dbReference type="Google" id="ProtNLM"/>
    </source>
</evidence>
<keyword evidence="1" id="KW-0812">Transmembrane</keyword>
<evidence type="ECO:0000256" key="1">
    <source>
        <dbReference type="SAM" id="Phobius"/>
    </source>
</evidence>
<proteinExistence type="predicted"/>
<feature type="transmembrane region" description="Helical" evidence="1">
    <location>
        <begin position="94"/>
        <end position="121"/>
    </location>
</feature>
<reference evidence="2" key="1">
    <citation type="submission" date="2024-06" db="EMBL/GenBank/DDBJ databases">
        <title>Mesorhizobium karijinii sp. nov., a symbiont of the iconic Swainsona formosa from arid Australia.</title>
        <authorList>
            <person name="Hill Y.J."/>
            <person name="Watkin E.L.J."/>
            <person name="O'Hara G.W."/>
            <person name="Terpolilli J."/>
            <person name="Tye M.L."/>
            <person name="Kohlmeier M.G."/>
        </authorList>
    </citation>
    <scope>NUCLEOTIDE SEQUENCE</scope>
    <source>
        <strain evidence="2">WSM2240</strain>
    </source>
</reference>